<proteinExistence type="predicted"/>
<evidence type="ECO:0008006" key="3">
    <source>
        <dbReference type="Google" id="ProtNLM"/>
    </source>
</evidence>
<dbReference type="OrthoDB" id="5291250at2"/>
<dbReference type="RefSeq" id="WP_100112493.1">
    <property type="nucleotide sequence ID" value="NZ_CP023976.1"/>
</dbReference>
<geneLocation type="plasmid" evidence="2">
    <name>pmdjk44.1</name>
</geneLocation>
<dbReference type="Pfam" id="PF09344">
    <property type="entry name" value="Cas_CT1975"/>
    <property type="match status" value="1"/>
</dbReference>
<dbReference type="EMBL" id="CP023976">
    <property type="protein sequence ID" value="ATM24671.1"/>
    <property type="molecule type" value="Genomic_DNA"/>
</dbReference>
<gene>
    <name evidence="1" type="ORF">SMD44_p10172</name>
</gene>
<evidence type="ECO:0000313" key="1">
    <source>
        <dbReference type="EMBL" id="ATM24671.1"/>
    </source>
</evidence>
<name>A0A291W4V4_9ACTN</name>
<reference evidence="1 2" key="1">
    <citation type="submission" date="2017-10" db="EMBL/GenBank/DDBJ databases">
        <title>Streptomyces alboflavus Genome sequencing and assembly.</title>
        <authorList>
            <person name="Wang Y."/>
            <person name="Du B."/>
            <person name="Ding Y."/>
            <person name="Liu H."/>
            <person name="Hou Q."/>
            <person name="Liu K."/>
            <person name="Wang C."/>
            <person name="Yao L."/>
        </authorList>
    </citation>
    <scope>NUCLEOTIDE SEQUENCE [LARGE SCALE GENOMIC DNA]</scope>
    <source>
        <strain evidence="1 2">MDJK44</strain>
        <plasmid evidence="2">Plasmid pmdjk44.1</plasmid>
    </source>
</reference>
<evidence type="ECO:0000313" key="2">
    <source>
        <dbReference type="Proteomes" id="UP000195880"/>
    </source>
</evidence>
<dbReference type="KEGG" id="salf:SMD44_p10172"/>
<sequence length="395" mass="41798">MSIHLTLHALQTLPPSNINRDELGSPKTCVYGGVTRTRVSSQSWKRAMRTHFTSAALIPKDDLAVRTRHGIGLLTDALLRRRPDLSQDTAIAVSEAVLRSVTGIAAPKANGKTAARTTVTDAPDTAEKLFLGLRQIEQLADLAAPGADGDIKALLKANAPALRRAASSRDAVDIALFGRMIATAADLNVDAACQVAHALGVHRVDIQPDFFSVVDDLTVDAASGHIGTREYLSSTVYRHAVLTGPALTRNLADYAGAMDLAQVTAAFIRSFAESMPQGSITSYAHTTRPDLLLATVSRTNLNLSGAFEKPVEAHDGSGHVTLAAQRLANHNHQLTTAFGDPNSPDASWLLAPDPELAAQFHGTATQVTSLAELADAAAGELAQRTHAQEKNGALR</sequence>
<keyword evidence="2" id="KW-1185">Reference proteome</keyword>
<protein>
    <recommendedName>
        <fullName evidence="3">CRISPR-associated protein Cse4</fullName>
    </recommendedName>
</protein>
<dbReference type="Proteomes" id="UP000195880">
    <property type="component" value="Plasmid pMDJK44.1"/>
</dbReference>
<dbReference type="InterPro" id="IPR010148">
    <property type="entry name" value="CRISPR-assoc_prot_CT1975"/>
</dbReference>
<keyword evidence="1" id="KW-0614">Plasmid</keyword>
<dbReference type="NCBIfam" id="TIGR01869">
    <property type="entry name" value="casC_Cse4"/>
    <property type="match status" value="1"/>
</dbReference>
<accession>A0A291W4V4</accession>
<dbReference type="AlphaFoldDB" id="A0A291W4V4"/>
<organism evidence="1 2">
    <name type="scientific">Streptomyces alboflavus</name>
    <dbReference type="NCBI Taxonomy" id="67267"/>
    <lineage>
        <taxon>Bacteria</taxon>
        <taxon>Bacillati</taxon>
        <taxon>Actinomycetota</taxon>
        <taxon>Actinomycetes</taxon>
        <taxon>Kitasatosporales</taxon>
        <taxon>Streptomycetaceae</taxon>
        <taxon>Streptomyces</taxon>
    </lineage>
</organism>